<dbReference type="GO" id="GO:0005886">
    <property type="term" value="C:plasma membrane"/>
    <property type="evidence" value="ECO:0007669"/>
    <property type="project" value="UniProtKB-SubCell"/>
</dbReference>
<protein>
    <submittedName>
        <fullName evidence="8">Type II secretion system protein</fullName>
    </submittedName>
</protein>
<dbReference type="EMBL" id="CP000473">
    <property type="protein sequence ID" value="ABJ82406.1"/>
    <property type="molecule type" value="Genomic_DNA"/>
</dbReference>
<proteinExistence type="predicted"/>
<keyword evidence="5 6" id="KW-0472">Membrane</keyword>
<accession>Q02DB8</accession>
<dbReference type="AlphaFoldDB" id="Q02DB8"/>
<feature type="transmembrane region" description="Helical" evidence="6">
    <location>
        <begin position="6"/>
        <end position="24"/>
    </location>
</feature>
<feature type="transmembrane region" description="Helical" evidence="6">
    <location>
        <begin position="94"/>
        <end position="112"/>
    </location>
</feature>
<keyword evidence="4 6" id="KW-1133">Transmembrane helix</keyword>
<feature type="domain" description="Type II secretion system protein GspF" evidence="7">
    <location>
        <begin position="156"/>
        <end position="281"/>
    </location>
</feature>
<feature type="transmembrane region" description="Helical" evidence="6">
    <location>
        <begin position="299"/>
        <end position="315"/>
    </location>
</feature>
<keyword evidence="2" id="KW-1003">Cell membrane</keyword>
<dbReference type="Gene3D" id="1.20.81.30">
    <property type="entry name" value="Type II secretion system (T2SS), domain F"/>
    <property type="match status" value="1"/>
</dbReference>
<dbReference type="STRING" id="234267.Acid_1413"/>
<evidence type="ECO:0000256" key="2">
    <source>
        <dbReference type="ARBA" id="ARBA00022475"/>
    </source>
</evidence>
<evidence type="ECO:0000256" key="3">
    <source>
        <dbReference type="ARBA" id="ARBA00022692"/>
    </source>
</evidence>
<evidence type="ECO:0000256" key="1">
    <source>
        <dbReference type="ARBA" id="ARBA00004651"/>
    </source>
</evidence>
<organism evidence="8">
    <name type="scientific">Solibacter usitatus (strain Ellin6076)</name>
    <dbReference type="NCBI Taxonomy" id="234267"/>
    <lineage>
        <taxon>Bacteria</taxon>
        <taxon>Pseudomonadati</taxon>
        <taxon>Acidobacteriota</taxon>
        <taxon>Terriglobia</taxon>
        <taxon>Bryobacterales</taxon>
        <taxon>Solibacteraceae</taxon>
        <taxon>Candidatus Solibacter</taxon>
    </lineage>
</organism>
<evidence type="ECO:0000256" key="6">
    <source>
        <dbReference type="SAM" id="Phobius"/>
    </source>
</evidence>
<evidence type="ECO:0000313" key="8">
    <source>
        <dbReference type="EMBL" id="ABJ82406.1"/>
    </source>
</evidence>
<evidence type="ECO:0000259" key="7">
    <source>
        <dbReference type="Pfam" id="PF00482"/>
    </source>
</evidence>
<dbReference type="PANTHER" id="PTHR35007">
    <property type="entry name" value="INTEGRAL MEMBRANE PROTEIN-RELATED"/>
    <property type="match status" value="1"/>
</dbReference>
<name>Q02DB8_SOLUE</name>
<keyword evidence="3 6" id="KW-0812">Transmembrane</keyword>
<dbReference type="PANTHER" id="PTHR35007:SF1">
    <property type="entry name" value="PILUS ASSEMBLY PROTEIN"/>
    <property type="match status" value="1"/>
</dbReference>
<dbReference type="Pfam" id="PF00482">
    <property type="entry name" value="T2SSF"/>
    <property type="match status" value="1"/>
</dbReference>
<dbReference type="InterPro" id="IPR042094">
    <property type="entry name" value="T2SS_GspF_sf"/>
</dbReference>
<evidence type="ECO:0000256" key="5">
    <source>
        <dbReference type="ARBA" id="ARBA00023136"/>
    </source>
</evidence>
<sequence length="323" mass="35443" precursor="true">MPLTLIVSFVVVFALMLLAVSLGLKYFDARRKKQVVDMLHTASGEPAVSVSNLLKEIENDKPTGLKRLLTSFQFSRHAAEMIQQAGLNWSPSRLMAAMALMMIPGFGLGLMMPFLFNAPTTAVVLALLFGSAPYVVVRQKRSKRLATLEEQFPESLDFLARSMRAGHAFSISLEMLGEELADPLGQEFRALFNEQNLGAPLDTALRNFTTRVPLLDVRFFTSSVLLQKQTGGNLSEILARLAYVIRERFRLKGQVKAASAHGRLTATILTLLPVGTMLALLVVAPGYLQGMADDSDGKYLIGGAIVAQVLGNYFIKRIINIKV</sequence>
<dbReference type="HOGENOM" id="CLU_064305_0_1_0"/>
<evidence type="ECO:0000256" key="4">
    <source>
        <dbReference type="ARBA" id="ARBA00022989"/>
    </source>
</evidence>
<dbReference type="eggNOG" id="COG4965">
    <property type="taxonomic scope" value="Bacteria"/>
</dbReference>
<comment type="subcellular location">
    <subcellularLocation>
        <location evidence="1">Cell membrane</location>
        <topology evidence="1">Multi-pass membrane protein</topology>
    </subcellularLocation>
</comment>
<dbReference type="InterPro" id="IPR018076">
    <property type="entry name" value="T2SS_GspF_dom"/>
</dbReference>
<dbReference type="OrthoDB" id="9803381at2"/>
<dbReference type="InParanoid" id="Q02DB8"/>
<reference evidence="8" key="1">
    <citation type="submission" date="2006-10" db="EMBL/GenBank/DDBJ databases">
        <title>Complete sequence of Solibacter usitatus Ellin6076.</title>
        <authorList>
            <consortium name="US DOE Joint Genome Institute"/>
            <person name="Copeland A."/>
            <person name="Lucas S."/>
            <person name="Lapidus A."/>
            <person name="Barry K."/>
            <person name="Detter J.C."/>
            <person name="Glavina del Rio T."/>
            <person name="Hammon N."/>
            <person name="Israni S."/>
            <person name="Dalin E."/>
            <person name="Tice H."/>
            <person name="Pitluck S."/>
            <person name="Thompson L.S."/>
            <person name="Brettin T."/>
            <person name="Bruce D."/>
            <person name="Han C."/>
            <person name="Tapia R."/>
            <person name="Gilna P."/>
            <person name="Schmutz J."/>
            <person name="Larimer F."/>
            <person name="Land M."/>
            <person name="Hauser L."/>
            <person name="Kyrpides N."/>
            <person name="Mikhailova N."/>
            <person name="Janssen P.H."/>
            <person name="Kuske C.R."/>
            <person name="Richardson P."/>
        </authorList>
    </citation>
    <scope>NUCLEOTIDE SEQUENCE</scope>
    <source>
        <strain evidence="8">Ellin6076</strain>
    </source>
</reference>
<feature type="transmembrane region" description="Helical" evidence="6">
    <location>
        <begin position="264"/>
        <end position="287"/>
    </location>
</feature>
<gene>
    <name evidence="8" type="ordered locus">Acid_1413</name>
</gene>
<feature type="transmembrane region" description="Helical" evidence="6">
    <location>
        <begin position="118"/>
        <end position="137"/>
    </location>
</feature>
<dbReference type="KEGG" id="sus:Acid_1413"/>